<accession>A0A974BQL6</accession>
<sequence>MFIPRIRLKIDSQAFCHTRQKRIYTGNKMNDTHQFVLLMCLAANTENCFPFIVMTVALTLQGHLVQQWLFPQVRLAEKKFFYLMPDVFKSNL</sequence>
<reference evidence="1" key="1">
    <citation type="submission" date="2016-05" db="EMBL/GenBank/DDBJ databases">
        <title>WGS assembly of Xenopus laevis.</title>
        <authorList>
            <person name="Session A."/>
            <person name="Uno Y."/>
            <person name="Kwon T."/>
            <person name="Chapman J."/>
            <person name="Toyoda A."/>
            <person name="Takahashi S."/>
            <person name="Fukui A."/>
            <person name="Hikosaka A."/>
            <person name="Putnam N."/>
            <person name="Stites J."/>
            <person name="Van Heeringen S."/>
            <person name="Quigley I."/>
            <person name="Heinz S."/>
            <person name="Hellsten U."/>
            <person name="Lyons J."/>
            <person name="Suzuki A."/>
            <person name="Kondo M."/>
            <person name="Ogino H."/>
            <person name="Ochi H."/>
            <person name="Bogdanovic O."/>
            <person name="Lister R."/>
            <person name="Georgiou G."/>
            <person name="Paranjpe S."/>
            <person name="Van Kruijsbergen I."/>
            <person name="Mozaffari S."/>
            <person name="Shu S."/>
            <person name="Schmutz J."/>
            <person name="Jenkins J."/>
            <person name="Grimwood J."/>
            <person name="Carlson J."/>
            <person name="Mitros T."/>
            <person name="Simakov O."/>
            <person name="Heald R."/>
            <person name="Miller K."/>
            <person name="Haudenschild C."/>
            <person name="Kuroki Y."/>
            <person name="Tanaka T."/>
            <person name="Michiue T."/>
            <person name="Watanabe M."/>
            <person name="Kinoshita T."/>
            <person name="Ohta Y."/>
            <person name="Mawaribuchi S."/>
            <person name="Suzuki Y."/>
            <person name="Haramoto Y."/>
            <person name="Yamamoto T."/>
            <person name="Takagi C."/>
            <person name="Kitzman J."/>
            <person name="Shendure J."/>
            <person name="Nakayama T."/>
            <person name="Izutsu Y."/>
            <person name="Robert J."/>
            <person name="Dichmann D."/>
            <person name="Flajnik M."/>
            <person name="Houston D."/>
            <person name="Marcotte E."/>
            <person name="Wallingford J."/>
            <person name="Ito Y."/>
            <person name="Asashima M."/>
            <person name="Ueno N."/>
            <person name="Matsuda Y."/>
            <person name="Jan Veenstra G."/>
            <person name="Fujiyama A."/>
            <person name="Harland R."/>
            <person name="Taira M."/>
            <person name="Rokhsar D.S."/>
        </authorList>
    </citation>
    <scope>NUCLEOTIDE SEQUENCE</scope>
    <source>
        <strain evidence="1">J</strain>
        <tissue evidence="1">Blood</tissue>
    </source>
</reference>
<gene>
    <name evidence="1" type="ORF">XELAEV_18000303mg</name>
</gene>
<organism evidence="1">
    <name type="scientific">Xenopus laevis</name>
    <name type="common">African clawed frog</name>
    <dbReference type="NCBI Taxonomy" id="8355"/>
    <lineage>
        <taxon>Eukaryota</taxon>
        <taxon>Metazoa</taxon>
        <taxon>Chordata</taxon>
        <taxon>Craniata</taxon>
        <taxon>Vertebrata</taxon>
        <taxon>Euteleostomi</taxon>
        <taxon>Amphibia</taxon>
        <taxon>Batrachia</taxon>
        <taxon>Anura</taxon>
        <taxon>Pipoidea</taxon>
        <taxon>Pipidae</taxon>
        <taxon>Xenopodinae</taxon>
        <taxon>Xenopus</taxon>
        <taxon>Xenopus</taxon>
    </lineage>
</organism>
<dbReference type="EMBL" id="KV467303">
    <property type="protein sequence ID" value="OCT56302.1"/>
    <property type="molecule type" value="Genomic_DNA"/>
</dbReference>
<dbReference type="Proteomes" id="UP000694892">
    <property type="component" value="Unassembled WGS sequence"/>
</dbReference>
<dbReference type="AlphaFoldDB" id="A0A974BQL6"/>
<name>A0A974BQL6_XENLA</name>
<proteinExistence type="predicted"/>
<protein>
    <submittedName>
        <fullName evidence="1">Uncharacterized protein</fullName>
    </submittedName>
</protein>
<evidence type="ECO:0000313" key="1">
    <source>
        <dbReference type="EMBL" id="OCT56302.1"/>
    </source>
</evidence>